<evidence type="ECO:0000313" key="3">
    <source>
        <dbReference type="Proteomes" id="UP000635477"/>
    </source>
</evidence>
<feature type="compositionally biased region" description="Basic and acidic residues" evidence="1">
    <location>
        <begin position="55"/>
        <end position="64"/>
    </location>
</feature>
<protein>
    <submittedName>
        <fullName evidence="2">Uncharacterized protein</fullName>
    </submittedName>
</protein>
<reference evidence="2" key="2">
    <citation type="submission" date="2020-05" db="EMBL/GenBank/DDBJ databases">
        <authorList>
            <person name="Kim H.-S."/>
            <person name="Proctor R.H."/>
            <person name="Brown D.W."/>
        </authorList>
    </citation>
    <scope>NUCLEOTIDE SEQUENCE</scope>
    <source>
        <strain evidence="2">NRRL 22465</strain>
    </source>
</reference>
<sequence length="218" mass="24352">MGCAPSRPKDSKEPEDLKVLGNCSTTSCDSTKVQIGIGPRTGKEAEATASTPKTPDTKEVLQTPEKSEKIRLWHRWHRSKCRDGTGCGHQFQEEYMKYLPAWRLRSPSPRRARKLRSASGYELAYGSPPRRSERYPKGQSLAAPSYLHYLQLPTLSTNMGCGPSKPSNRHRSGSGRHRSSSQRQPKARSSQGRSSARQGRRNEDNELDRMDTSEGAPV</sequence>
<feature type="compositionally biased region" description="Low complexity" evidence="1">
    <location>
        <begin position="181"/>
        <end position="197"/>
    </location>
</feature>
<feature type="compositionally biased region" description="Basic and acidic residues" evidence="1">
    <location>
        <begin position="200"/>
        <end position="212"/>
    </location>
</feature>
<dbReference type="Proteomes" id="UP000635477">
    <property type="component" value="Unassembled WGS sequence"/>
</dbReference>
<gene>
    <name evidence="2" type="ORF">FZEAL_10308</name>
</gene>
<comment type="caution">
    <text evidence="2">The sequence shown here is derived from an EMBL/GenBank/DDBJ whole genome shotgun (WGS) entry which is preliminary data.</text>
</comment>
<organism evidence="2 3">
    <name type="scientific">Fusarium zealandicum</name>
    <dbReference type="NCBI Taxonomy" id="1053134"/>
    <lineage>
        <taxon>Eukaryota</taxon>
        <taxon>Fungi</taxon>
        <taxon>Dikarya</taxon>
        <taxon>Ascomycota</taxon>
        <taxon>Pezizomycotina</taxon>
        <taxon>Sordariomycetes</taxon>
        <taxon>Hypocreomycetidae</taxon>
        <taxon>Hypocreales</taxon>
        <taxon>Nectriaceae</taxon>
        <taxon>Fusarium</taxon>
        <taxon>Fusarium staphyleae species complex</taxon>
    </lineage>
</organism>
<feature type="region of interest" description="Disordered" evidence="1">
    <location>
        <begin position="34"/>
        <end position="64"/>
    </location>
</feature>
<evidence type="ECO:0000256" key="1">
    <source>
        <dbReference type="SAM" id="MobiDB-lite"/>
    </source>
</evidence>
<reference evidence="2" key="1">
    <citation type="journal article" date="2020" name="BMC Genomics">
        <title>Correction to: Identification and distribution of gene clusters required for synthesis of sphingolipid metabolism inhibitors in diverse species of the filamentous fungus Fusarium.</title>
        <authorList>
            <person name="Kim H.S."/>
            <person name="Lohmar J.M."/>
            <person name="Busman M."/>
            <person name="Brown D.W."/>
            <person name="Naumann T.A."/>
            <person name="Divon H.H."/>
            <person name="Lysoe E."/>
            <person name="Uhlig S."/>
            <person name="Proctor R.H."/>
        </authorList>
    </citation>
    <scope>NUCLEOTIDE SEQUENCE</scope>
    <source>
        <strain evidence="2">NRRL 22465</strain>
    </source>
</reference>
<evidence type="ECO:0000313" key="2">
    <source>
        <dbReference type="EMBL" id="KAF4968980.1"/>
    </source>
</evidence>
<name>A0A8H4U3T1_9HYPO</name>
<keyword evidence="3" id="KW-1185">Reference proteome</keyword>
<accession>A0A8H4U3T1</accession>
<feature type="region of interest" description="Disordered" evidence="1">
    <location>
        <begin position="105"/>
        <end position="138"/>
    </location>
</feature>
<proteinExistence type="predicted"/>
<dbReference type="AlphaFoldDB" id="A0A8H4U3T1"/>
<feature type="compositionally biased region" description="Basic residues" evidence="1">
    <location>
        <begin position="167"/>
        <end position="180"/>
    </location>
</feature>
<feature type="region of interest" description="Disordered" evidence="1">
    <location>
        <begin position="157"/>
        <end position="218"/>
    </location>
</feature>
<dbReference type="EMBL" id="JABEYC010001117">
    <property type="protein sequence ID" value="KAF4968980.1"/>
    <property type="molecule type" value="Genomic_DNA"/>
</dbReference>